<sequence>MFRLKDGQPYEGGELSADNRHLHIARVAAEDKGEFECVATNRAGTSVYKFATKVEGAPKRVSSSFLFVIFMLLMGLLICLITTVIMYLKQRKKAIEQD</sequence>
<feature type="non-terminal residue" evidence="3">
    <location>
        <position position="98"/>
    </location>
</feature>
<proteinExistence type="predicted"/>
<comment type="caution">
    <text evidence="3">The sequence shown here is derived from an EMBL/GenBank/DDBJ whole genome shotgun (WGS) entry which is preliminary data.</text>
</comment>
<dbReference type="AlphaFoldDB" id="A0AAN8F0A5"/>
<reference evidence="3 4" key="1">
    <citation type="submission" date="2019-10" db="EMBL/GenBank/DDBJ databases">
        <title>Assembly and Annotation for the nematode Trichostrongylus colubriformis.</title>
        <authorList>
            <person name="Martin J."/>
        </authorList>
    </citation>
    <scope>NUCLEOTIDE SEQUENCE [LARGE SCALE GENOMIC DNA]</scope>
    <source>
        <strain evidence="3">G859</strain>
        <tissue evidence="3">Whole worm</tissue>
    </source>
</reference>
<dbReference type="Pfam" id="PF07679">
    <property type="entry name" value="I-set"/>
    <property type="match status" value="1"/>
</dbReference>
<accession>A0AAN8F0A5</accession>
<keyword evidence="4" id="KW-1185">Reference proteome</keyword>
<dbReference type="Proteomes" id="UP001331761">
    <property type="component" value="Unassembled WGS sequence"/>
</dbReference>
<protein>
    <recommendedName>
        <fullName evidence="2">Immunoglobulin I-set domain-containing protein</fullName>
    </recommendedName>
</protein>
<dbReference type="InterPro" id="IPR013783">
    <property type="entry name" value="Ig-like_fold"/>
</dbReference>
<dbReference type="EMBL" id="WIXE01018686">
    <property type="protein sequence ID" value="KAK5970710.1"/>
    <property type="molecule type" value="Genomic_DNA"/>
</dbReference>
<name>A0AAN8F0A5_TRICO</name>
<evidence type="ECO:0000313" key="4">
    <source>
        <dbReference type="Proteomes" id="UP001331761"/>
    </source>
</evidence>
<evidence type="ECO:0000313" key="3">
    <source>
        <dbReference type="EMBL" id="KAK5970710.1"/>
    </source>
</evidence>
<evidence type="ECO:0000256" key="1">
    <source>
        <dbReference type="SAM" id="Phobius"/>
    </source>
</evidence>
<gene>
    <name evidence="3" type="ORF">GCK32_022567</name>
</gene>
<keyword evidence="1" id="KW-0472">Membrane</keyword>
<dbReference type="InterPro" id="IPR036179">
    <property type="entry name" value="Ig-like_dom_sf"/>
</dbReference>
<organism evidence="3 4">
    <name type="scientific">Trichostrongylus colubriformis</name>
    <name type="common">Black scour worm</name>
    <dbReference type="NCBI Taxonomy" id="6319"/>
    <lineage>
        <taxon>Eukaryota</taxon>
        <taxon>Metazoa</taxon>
        <taxon>Ecdysozoa</taxon>
        <taxon>Nematoda</taxon>
        <taxon>Chromadorea</taxon>
        <taxon>Rhabditida</taxon>
        <taxon>Rhabditina</taxon>
        <taxon>Rhabditomorpha</taxon>
        <taxon>Strongyloidea</taxon>
        <taxon>Trichostrongylidae</taxon>
        <taxon>Trichostrongylus</taxon>
    </lineage>
</organism>
<evidence type="ECO:0000259" key="2">
    <source>
        <dbReference type="Pfam" id="PF07679"/>
    </source>
</evidence>
<dbReference type="InterPro" id="IPR013098">
    <property type="entry name" value="Ig_I-set"/>
</dbReference>
<feature type="domain" description="Immunoglobulin I-set" evidence="2">
    <location>
        <begin position="17"/>
        <end position="49"/>
    </location>
</feature>
<keyword evidence="1" id="KW-0812">Transmembrane</keyword>
<dbReference type="Gene3D" id="2.60.40.10">
    <property type="entry name" value="Immunoglobulins"/>
    <property type="match status" value="1"/>
</dbReference>
<keyword evidence="1" id="KW-1133">Transmembrane helix</keyword>
<feature type="transmembrane region" description="Helical" evidence="1">
    <location>
        <begin position="65"/>
        <end position="88"/>
    </location>
</feature>
<dbReference type="SUPFAM" id="SSF48726">
    <property type="entry name" value="Immunoglobulin"/>
    <property type="match status" value="1"/>
</dbReference>